<comment type="caution">
    <text evidence="1">The sequence shown here is derived from an EMBL/GenBank/DDBJ whole genome shotgun (WGS) entry which is preliminary data.</text>
</comment>
<accession>A0A5M9MH35</accession>
<dbReference type="GeneID" id="54331532"/>
<dbReference type="EMBL" id="QUQM01000006">
    <property type="protein sequence ID" value="KAA8644624.1"/>
    <property type="molecule type" value="Genomic_DNA"/>
</dbReference>
<evidence type="ECO:0008006" key="3">
    <source>
        <dbReference type="Google" id="ProtNLM"/>
    </source>
</evidence>
<dbReference type="InterPro" id="IPR029063">
    <property type="entry name" value="SAM-dependent_MTases_sf"/>
</dbReference>
<evidence type="ECO:0000313" key="2">
    <source>
        <dbReference type="Proteomes" id="UP000324241"/>
    </source>
</evidence>
<organism evidence="1 2">
    <name type="scientific">Aspergillus tanneri</name>
    <dbReference type="NCBI Taxonomy" id="1220188"/>
    <lineage>
        <taxon>Eukaryota</taxon>
        <taxon>Fungi</taxon>
        <taxon>Dikarya</taxon>
        <taxon>Ascomycota</taxon>
        <taxon>Pezizomycotina</taxon>
        <taxon>Eurotiomycetes</taxon>
        <taxon>Eurotiomycetidae</taxon>
        <taxon>Eurotiales</taxon>
        <taxon>Aspergillaceae</taxon>
        <taxon>Aspergillus</taxon>
        <taxon>Aspergillus subgen. Circumdati</taxon>
    </lineage>
</organism>
<protein>
    <recommendedName>
        <fullName evidence="3">O-methyltransferase domain-containing protein</fullName>
    </recommendedName>
</protein>
<dbReference type="PANTHER" id="PTHR43712">
    <property type="entry name" value="PUTATIVE (AFU_ORTHOLOGUE AFUA_4G14580)-RELATED"/>
    <property type="match status" value="1"/>
</dbReference>
<name>A0A5M9MH35_9EURO</name>
<proteinExistence type="predicted"/>
<evidence type="ECO:0000313" key="1">
    <source>
        <dbReference type="EMBL" id="KAA8644624.1"/>
    </source>
</evidence>
<sequence length="124" mass="13829">MKLFVSCMKNVQNSQGTAIYHFLQGYDWAGSDKVTVLDVNTSISVRGSTCTASIALAHAFPGLNFIVQDLPDNVTNGKRHFLSSDRASYPGSFFQAHNFFEEQLFQDADVSAQRRPFSRTSSQR</sequence>
<reference evidence="1 2" key="1">
    <citation type="submission" date="2019-08" db="EMBL/GenBank/DDBJ databases">
        <title>The genome sequence of a newly discovered highly antifungal drug resistant Aspergillus species, Aspergillus tanneri NIH 1004.</title>
        <authorList>
            <person name="Mounaud S."/>
            <person name="Singh I."/>
            <person name="Joardar V."/>
            <person name="Pakala S."/>
            <person name="Pakala S."/>
            <person name="Venepally P."/>
            <person name="Chung J.K."/>
            <person name="Losada L."/>
            <person name="Nierman W.C."/>
        </authorList>
    </citation>
    <scope>NUCLEOTIDE SEQUENCE [LARGE SCALE GENOMIC DNA]</scope>
    <source>
        <strain evidence="1 2">NIH1004</strain>
    </source>
</reference>
<dbReference type="RefSeq" id="XP_033423985.1">
    <property type="nucleotide sequence ID" value="XM_033573433.1"/>
</dbReference>
<dbReference type="AlphaFoldDB" id="A0A5M9MH35"/>
<dbReference type="Proteomes" id="UP000324241">
    <property type="component" value="Unassembled WGS sequence"/>
</dbReference>
<dbReference type="Gene3D" id="3.40.50.150">
    <property type="entry name" value="Vaccinia Virus protein VP39"/>
    <property type="match status" value="1"/>
</dbReference>
<gene>
    <name evidence="1" type="ORF">ATNIH1004_008830</name>
</gene>
<dbReference type="PANTHER" id="PTHR43712:SF19">
    <property type="entry name" value="DUAL O-METHYLTRANSFERASE_FAD-DEPENDENT MONOOXYGENASE ELCB"/>
    <property type="match status" value="1"/>
</dbReference>